<reference evidence="2 3" key="1">
    <citation type="submission" date="2019-09" db="EMBL/GenBank/DDBJ databases">
        <title>Distinct polysaccharide growth profiles of human intestinal Prevotella copri isolates.</title>
        <authorList>
            <person name="Fehlner-Peach H."/>
            <person name="Magnabosco C."/>
            <person name="Raghavan V."/>
            <person name="Scher J.U."/>
            <person name="Tett A."/>
            <person name="Cox L.M."/>
            <person name="Gottsegen C."/>
            <person name="Watters A."/>
            <person name="Wiltshire- Gordon J.D."/>
            <person name="Segata N."/>
            <person name="Bonneau R."/>
            <person name="Littman D.R."/>
        </authorList>
    </citation>
    <scope>NUCLEOTIDE SEQUENCE [LARGE SCALE GENOMIC DNA]</scope>
    <source>
        <strain evidence="3">iA622</strain>
    </source>
</reference>
<gene>
    <name evidence="2" type="ORF">F7D73_15080</name>
</gene>
<dbReference type="PANTHER" id="PTHR35602:SF3">
    <property type="entry name" value="ESTERASE YQIA"/>
    <property type="match status" value="1"/>
</dbReference>
<organism evidence="2 3">
    <name type="scientific">Segatella copri</name>
    <dbReference type="NCBI Taxonomy" id="165179"/>
    <lineage>
        <taxon>Bacteria</taxon>
        <taxon>Pseudomonadati</taxon>
        <taxon>Bacteroidota</taxon>
        <taxon>Bacteroidia</taxon>
        <taxon>Bacteroidales</taxon>
        <taxon>Prevotellaceae</taxon>
        <taxon>Segatella</taxon>
    </lineage>
</organism>
<dbReference type="Proteomes" id="UP000480425">
    <property type="component" value="Unassembled WGS sequence"/>
</dbReference>
<protein>
    <submittedName>
        <fullName evidence="2">DUF1653 domain-containing protein</fullName>
    </submittedName>
</protein>
<name>A0A6G1U481_9BACT</name>
<dbReference type="PANTHER" id="PTHR35602">
    <property type="entry name" value="ESTERASE YQIA-RELATED"/>
    <property type="match status" value="1"/>
</dbReference>
<dbReference type="Gene3D" id="3.40.50.1820">
    <property type="entry name" value="alpha/beta hydrolase"/>
    <property type="match status" value="1"/>
</dbReference>
<accession>A0A6G1U481</accession>
<sequence>MKKILFLHGFFATGSCPMAKALKEAFEGTAVVLTPDLPLHPKEALKEIRSIIDREQTDLLLGNSCGSFLAQMLAPVVGIPALLGNPYFMMTEFLKERIGEHEYKAPRRDGNQRLVIDEALIEEFAELEAVQFDHCNPYYKDRVWGLFGEKDTLAHFSPLFLEHYNQAFRFPGGHTPTEQEVKTWYAPLAQKMLMEFSAKEERYFQHFKGGKYKFIHSAFDSETQERIVVYQALYGDQAYWVRPEDMFFGKVTRDGRTFNRFTEIDKF</sequence>
<dbReference type="AlphaFoldDB" id="A0A6G1U481"/>
<dbReference type="InterPro" id="IPR029058">
    <property type="entry name" value="AB_hydrolase_fold"/>
</dbReference>
<dbReference type="PROSITE" id="PS51257">
    <property type="entry name" value="PROKAR_LIPOPROTEIN"/>
    <property type="match status" value="1"/>
</dbReference>
<dbReference type="Gene3D" id="2.30.30.320">
    <property type="entry name" value="DUF1653-like domain"/>
    <property type="match status" value="1"/>
</dbReference>
<dbReference type="OrthoDB" id="1026525at2"/>
<dbReference type="Pfam" id="PF05728">
    <property type="entry name" value="UPF0227"/>
    <property type="match status" value="1"/>
</dbReference>
<dbReference type="EMBL" id="VZCB01000101">
    <property type="protein sequence ID" value="MQN82236.1"/>
    <property type="molecule type" value="Genomic_DNA"/>
</dbReference>
<comment type="caution">
    <text evidence="2">The sequence shown here is derived from an EMBL/GenBank/DDBJ whole genome shotgun (WGS) entry which is preliminary data.</text>
</comment>
<evidence type="ECO:0000259" key="1">
    <source>
        <dbReference type="Pfam" id="PF07866"/>
    </source>
</evidence>
<dbReference type="InterPro" id="IPR037135">
    <property type="entry name" value="DUF1653-like_dom_sf"/>
</dbReference>
<proteinExistence type="predicted"/>
<dbReference type="Pfam" id="PF07866">
    <property type="entry name" value="DUF1653"/>
    <property type="match status" value="1"/>
</dbReference>
<dbReference type="InterPro" id="IPR008886">
    <property type="entry name" value="UPF0227/Esterase_YqiA"/>
</dbReference>
<dbReference type="InterPro" id="IPR023387">
    <property type="entry name" value="DUF1653-like_dom"/>
</dbReference>
<evidence type="ECO:0000313" key="2">
    <source>
        <dbReference type="EMBL" id="MQN82236.1"/>
    </source>
</evidence>
<feature type="domain" description="DUF1653" evidence="1">
    <location>
        <begin position="203"/>
        <end position="262"/>
    </location>
</feature>
<dbReference type="RefSeq" id="WP_153126024.1">
    <property type="nucleotide sequence ID" value="NZ_VZCB01000101.1"/>
</dbReference>
<dbReference type="SUPFAM" id="SSF53474">
    <property type="entry name" value="alpha/beta-Hydrolases"/>
    <property type="match status" value="1"/>
</dbReference>
<evidence type="ECO:0000313" key="3">
    <source>
        <dbReference type="Proteomes" id="UP000480425"/>
    </source>
</evidence>